<protein>
    <submittedName>
        <fullName evidence="3">Helix-turn-helix domain-containing protein</fullName>
    </submittedName>
    <submittedName>
        <fullName evidence="2">Transcriptional regulator</fullName>
    </submittedName>
</protein>
<evidence type="ECO:0000259" key="1">
    <source>
        <dbReference type="PROSITE" id="PS50943"/>
    </source>
</evidence>
<evidence type="ECO:0000313" key="3">
    <source>
        <dbReference type="EMBL" id="RAW48824.1"/>
    </source>
</evidence>
<dbReference type="PROSITE" id="PS50943">
    <property type="entry name" value="HTH_CROC1"/>
    <property type="match status" value="1"/>
</dbReference>
<dbReference type="EMBL" id="NMTW01000007">
    <property type="protein sequence ID" value="PDX76928.1"/>
    <property type="molecule type" value="Genomic_DNA"/>
</dbReference>
<dbReference type="SUPFAM" id="SSF47413">
    <property type="entry name" value="lambda repressor-like DNA-binding domains"/>
    <property type="match status" value="1"/>
</dbReference>
<dbReference type="InterPro" id="IPR001387">
    <property type="entry name" value="Cro/C1-type_HTH"/>
</dbReference>
<accession>A0A2A7ADC8</accession>
<reference evidence="6 7" key="3">
    <citation type="submission" date="2018-02" db="EMBL/GenBank/DDBJ databases">
        <title>Complete genome sequencing of Faecalibacterium prausnitzii strains isolated from the human gut.</title>
        <authorList>
            <person name="Fitzgerald B.C."/>
            <person name="Shkoporov A.N."/>
            <person name="Ross P.R."/>
            <person name="Hill C."/>
        </authorList>
    </citation>
    <scope>NUCLEOTIDE SEQUENCE [LARGE SCALE GENOMIC DNA]</scope>
    <source>
        <strain evidence="4 6">APC924/119</strain>
        <strain evidence="3 7">APC942/8-14-2</strain>
    </source>
</reference>
<feature type="domain" description="HTH cro/C1-type" evidence="1">
    <location>
        <begin position="14"/>
        <end position="68"/>
    </location>
</feature>
<dbReference type="Gene3D" id="1.10.260.40">
    <property type="entry name" value="lambda repressor-like DNA-binding domains"/>
    <property type="match status" value="1"/>
</dbReference>
<dbReference type="Pfam" id="PF01381">
    <property type="entry name" value="HTH_3"/>
    <property type="match status" value="1"/>
</dbReference>
<organism evidence="2 5">
    <name type="scientific">Faecalibacterium prausnitzii</name>
    <dbReference type="NCBI Taxonomy" id="853"/>
    <lineage>
        <taxon>Bacteria</taxon>
        <taxon>Bacillati</taxon>
        <taxon>Bacillota</taxon>
        <taxon>Clostridia</taxon>
        <taxon>Eubacteriales</taxon>
        <taxon>Oscillospiraceae</taxon>
        <taxon>Faecalibacterium</taxon>
    </lineage>
</organism>
<evidence type="ECO:0000313" key="2">
    <source>
        <dbReference type="EMBL" id="PDX76928.1"/>
    </source>
</evidence>
<dbReference type="AlphaFoldDB" id="A0A2A7ADC8"/>
<dbReference type="RefSeq" id="WP_097784698.1">
    <property type="nucleotide sequence ID" value="NZ_NMTW01000007.1"/>
</dbReference>
<dbReference type="GO" id="GO:0003677">
    <property type="term" value="F:DNA binding"/>
    <property type="evidence" value="ECO:0007669"/>
    <property type="project" value="InterPro"/>
</dbReference>
<reference evidence="2" key="2">
    <citation type="submission" date="2017-07" db="EMBL/GenBank/DDBJ databases">
        <authorList>
            <person name="Sun Z.S."/>
            <person name="Albrecht U."/>
            <person name="Echele G."/>
            <person name="Lee C.C."/>
        </authorList>
    </citation>
    <scope>NUCLEOTIDE SEQUENCE</scope>
    <source>
        <strain evidence="2">CNCM I 4573</strain>
    </source>
</reference>
<evidence type="ECO:0000313" key="6">
    <source>
        <dbReference type="Proteomes" id="UP000250550"/>
    </source>
</evidence>
<proteinExistence type="predicted"/>
<dbReference type="Proteomes" id="UP000251634">
    <property type="component" value="Unassembled WGS sequence"/>
</dbReference>
<sequence length="113" mass="13146">MEREKPTFDILGRIEQERLARSWSEYALAENSGLTQSTISTWRRRNLQPNVASIEKICAGFGITLSQFFQEEDSVYLTKEQKKLLDLWAKLSPVQREAVTKMLCAFLYIEEEP</sequence>
<evidence type="ECO:0000313" key="4">
    <source>
        <dbReference type="EMBL" id="RAW66534.1"/>
    </source>
</evidence>
<dbReference type="EMBL" id="PRKZ01000007">
    <property type="protein sequence ID" value="RAW48824.1"/>
    <property type="molecule type" value="Genomic_DNA"/>
</dbReference>
<evidence type="ECO:0000313" key="7">
    <source>
        <dbReference type="Proteomes" id="UP000251634"/>
    </source>
</evidence>
<dbReference type="EMBL" id="PRLF01000003">
    <property type="protein sequence ID" value="RAW66534.1"/>
    <property type="molecule type" value="Genomic_DNA"/>
</dbReference>
<evidence type="ECO:0000313" key="5">
    <source>
        <dbReference type="Proteomes" id="UP000220157"/>
    </source>
</evidence>
<comment type="caution">
    <text evidence="2">The sequence shown here is derived from an EMBL/GenBank/DDBJ whole genome shotgun (WGS) entry which is preliminary data.</text>
</comment>
<reference evidence="2 5" key="1">
    <citation type="journal article" date="2017" name="Front. Microbiol.">
        <title>New Insights into the Diversity of the Genus Faecalibacterium.</title>
        <authorList>
            <person name="Benevides L."/>
            <person name="Burman S."/>
            <person name="Martin R."/>
            <person name="Robert V."/>
            <person name="Thomas M."/>
            <person name="Miquel S."/>
            <person name="Chain F."/>
            <person name="Sokol H."/>
            <person name="Bermudez-Humaran L.G."/>
            <person name="Morrison M."/>
            <person name="Langella P."/>
            <person name="Azevedo V.A."/>
            <person name="Chatel J.M."/>
            <person name="Soares S."/>
        </authorList>
    </citation>
    <scope>NUCLEOTIDE SEQUENCE [LARGE SCALE GENOMIC DNA]</scope>
    <source>
        <strain evidence="2 5">CNCM I 4573</strain>
    </source>
</reference>
<dbReference type="Proteomes" id="UP000220157">
    <property type="component" value="Unassembled WGS sequence"/>
</dbReference>
<dbReference type="CDD" id="cd00093">
    <property type="entry name" value="HTH_XRE"/>
    <property type="match status" value="1"/>
</dbReference>
<gene>
    <name evidence="4" type="ORF">C4N21_04315</name>
    <name evidence="3" type="ORF">C4N25_09880</name>
    <name evidence="2" type="ORF">CGS56_00605</name>
</gene>
<dbReference type="InterPro" id="IPR010982">
    <property type="entry name" value="Lambda_DNA-bd_dom_sf"/>
</dbReference>
<dbReference type="SMART" id="SM00530">
    <property type="entry name" value="HTH_XRE"/>
    <property type="match status" value="1"/>
</dbReference>
<dbReference type="Proteomes" id="UP000250550">
    <property type="component" value="Unassembled WGS sequence"/>
</dbReference>
<name>A0A2A7ADC8_9FIRM</name>